<evidence type="ECO:0000256" key="6">
    <source>
        <dbReference type="ARBA" id="ARBA00023136"/>
    </source>
</evidence>
<evidence type="ECO:0000256" key="3">
    <source>
        <dbReference type="ARBA" id="ARBA00022448"/>
    </source>
</evidence>
<keyword evidence="6 7" id="KW-0472">Membrane</keyword>
<keyword evidence="3" id="KW-0813">Transport</keyword>
<dbReference type="EMBL" id="UYRU01084429">
    <property type="protein sequence ID" value="VDN33888.1"/>
    <property type="molecule type" value="Genomic_DNA"/>
</dbReference>
<dbReference type="GO" id="GO:0005337">
    <property type="term" value="F:nucleoside transmembrane transporter activity"/>
    <property type="evidence" value="ECO:0007669"/>
    <property type="project" value="InterPro"/>
</dbReference>
<dbReference type="InterPro" id="IPR002259">
    <property type="entry name" value="Eqnu_transpt"/>
</dbReference>
<evidence type="ECO:0000313" key="9">
    <source>
        <dbReference type="Proteomes" id="UP000281553"/>
    </source>
</evidence>
<protein>
    <submittedName>
        <fullName evidence="8">Uncharacterized protein</fullName>
    </submittedName>
</protein>
<accession>A0A3P7NE49</accession>
<dbReference type="Proteomes" id="UP000281553">
    <property type="component" value="Unassembled WGS sequence"/>
</dbReference>
<feature type="transmembrane region" description="Helical" evidence="7">
    <location>
        <begin position="20"/>
        <end position="40"/>
    </location>
</feature>
<evidence type="ECO:0000313" key="8">
    <source>
        <dbReference type="EMBL" id="VDN33888.1"/>
    </source>
</evidence>
<dbReference type="PANTHER" id="PTHR10332">
    <property type="entry name" value="EQUILIBRATIVE NUCLEOSIDE TRANSPORTER"/>
    <property type="match status" value="1"/>
</dbReference>
<dbReference type="OrthoDB" id="1856718at2759"/>
<sequence>MIEEEQKRCKQATPKDTWNLAYVFLFIHGVGFLLPWNVFINAREYFVDYKLNTTSSRNVDYRIHFVSYLGICAQLPNLIMAAWNTFYQSKTR</sequence>
<dbReference type="GO" id="GO:0005886">
    <property type="term" value="C:plasma membrane"/>
    <property type="evidence" value="ECO:0007669"/>
    <property type="project" value="TreeGrafter"/>
</dbReference>
<keyword evidence="9" id="KW-1185">Reference proteome</keyword>
<evidence type="ECO:0000256" key="2">
    <source>
        <dbReference type="ARBA" id="ARBA00007965"/>
    </source>
</evidence>
<proteinExistence type="inferred from homology"/>
<organism evidence="8 9">
    <name type="scientific">Dibothriocephalus latus</name>
    <name type="common">Fish tapeworm</name>
    <name type="synonym">Diphyllobothrium latum</name>
    <dbReference type="NCBI Taxonomy" id="60516"/>
    <lineage>
        <taxon>Eukaryota</taxon>
        <taxon>Metazoa</taxon>
        <taxon>Spiralia</taxon>
        <taxon>Lophotrochozoa</taxon>
        <taxon>Platyhelminthes</taxon>
        <taxon>Cestoda</taxon>
        <taxon>Eucestoda</taxon>
        <taxon>Diphyllobothriidea</taxon>
        <taxon>Diphyllobothriidae</taxon>
        <taxon>Dibothriocephalus</taxon>
    </lineage>
</organism>
<evidence type="ECO:0000256" key="7">
    <source>
        <dbReference type="SAM" id="Phobius"/>
    </source>
</evidence>
<keyword evidence="4 7" id="KW-0812">Transmembrane</keyword>
<gene>
    <name evidence="8" type="ORF">DILT_LOCUS16355</name>
</gene>
<comment type="similarity">
    <text evidence="2">Belongs to the SLC29A/ENT transporter (TC 2.A.57) family.</text>
</comment>
<reference evidence="8 9" key="1">
    <citation type="submission" date="2018-11" db="EMBL/GenBank/DDBJ databases">
        <authorList>
            <consortium name="Pathogen Informatics"/>
        </authorList>
    </citation>
    <scope>NUCLEOTIDE SEQUENCE [LARGE SCALE GENOMIC DNA]</scope>
</reference>
<feature type="transmembrane region" description="Helical" evidence="7">
    <location>
        <begin position="65"/>
        <end position="86"/>
    </location>
</feature>
<name>A0A3P7NE49_DIBLA</name>
<evidence type="ECO:0000256" key="4">
    <source>
        <dbReference type="ARBA" id="ARBA00022692"/>
    </source>
</evidence>
<comment type="subcellular location">
    <subcellularLocation>
        <location evidence="1">Membrane</location>
        <topology evidence="1">Multi-pass membrane protein</topology>
    </subcellularLocation>
</comment>
<keyword evidence="5 7" id="KW-1133">Transmembrane helix</keyword>
<dbReference type="AlphaFoldDB" id="A0A3P7NE49"/>
<evidence type="ECO:0000256" key="5">
    <source>
        <dbReference type="ARBA" id="ARBA00022989"/>
    </source>
</evidence>
<dbReference type="PANTHER" id="PTHR10332:SF80">
    <property type="entry name" value="EQUILIBRATIVE NUCLEOSIDE TRANSPORTER 2, ISOFORM A"/>
    <property type="match status" value="1"/>
</dbReference>
<evidence type="ECO:0000256" key="1">
    <source>
        <dbReference type="ARBA" id="ARBA00004141"/>
    </source>
</evidence>